<proteinExistence type="predicted"/>
<reference evidence="2" key="3">
    <citation type="submission" date="2025-09" db="UniProtKB">
        <authorList>
            <consortium name="Ensembl"/>
        </authorList>
    </citation>
    <scope>IDENTIFICATION</scope>
</reference>
<evidence type="ECO:0000256" key="1">
    <source>
        <dbReference type="SAM" id="MobiDB-lite"/>
    </source>
</evidence>
<dbReference type="Ensembl" id="ENSOGAT00000003692.2">
    <property type="protein sequence ID" value="ENSOGAP00000003276.2"/>
    <property type="gene ID" value="ENSOGAG00000003688.2"/>
</dbReference>
<feature type="compositionally biased region" description="Basic and acidic residues" evidence="1">
    <location>
        <begin position="530"/>
        <end position="549"/>
    </location>
</feature>
<protein>
    <submittedName>
        <fullName evidence="2">Uncharacterized protein</fullName>
    </submittedName>
</protein>
<evidence type="ECO:0000313" key="3">
    <source>
        <dbReference type="Proteomes" id="UP000005225"/>
    </source>
</evidence>
<feature type="compositionally biased region" description="Basic residues" evidence="1">
    <location>
        <begin position="551"/>
        <end position="560"/>
    </location>
</feature>
<name>H0WN93_OTOGA</name>
<keyword evidence="3" id="KW-1185">Reference proteome</keyword>
<dbReference type="HOGENOM" id="CLU_374117_0_0_1"/>
<sequence>VAEQEKRFHSTQTLLGLHGLQDVNSPLMRKLARLKLGLVEASLDMLQVIWEQMQAQQLEQGSLEKLLADYLRSTYEYSPVGLVTARPGVLHRACPIRGLALQPLCMGCVEIRAQLLGLAGRALHQLAVQADPVRPTCYWEECLLDLGQDLTYIQCTDLEGEEEGVEKSEGDLPADTAASREQSKKNEGLKRKMVLARRLLAQASEVLLQCLHVALGSGLMDVAAAASLELVECTGTLDPVTTCQFLALSQSCSASEAMRDVLLTATANTSSSQLAALLQLQDRLRRQDGALTSLRTSVEQRLAATFKAWQNLCVTEQHFNLLNEIPPMFRILFLHHSRDRSRLYCAVYEKPKSFSASKGKVLSVGGLCKVMRLAVNPADFSHLLACAHQFQEHPQVEVYAEDTAQDPDVEPEDVQVRNKAPGLHGLGHVLQPMEAYLKPLFPLFSYTEDRTQIPTVVADSGKAKGKDKDKKLSLGQTSTAHAEAADKMILIADRPFLQLPLEGLSVLDEATVSSVSREFSLQMLYNRLHKEESDGGTGKKETKGRDFKQRNLTRRGRKGSTNRTIPPDCIVVDADGFNAVVVDPPEEVQGPEMLTPVYVTREILERFQETFTSRWVGHLGRSYFPSQGQWEQALASCSGFFFYGAKNLLSHLLVDRLVAMNLQECHMMILLDLTWPYESTRQHRDGSEDKRCQGHWPASEGLVPAGGSWGKLGLPRRSASHLEGQGADHPAASAKPRAAPHRPQLGPLRAAAPSHWVAW</sequence>
<dbReference type="EMBL" id="AAQR03106491">
    <property type="status" value="NOT_ANNOTATED_CDS"/>
    <property type="molecule type" value="Genomic_DNA"/>
</dbReference>
<reference evidence="2" key="2">
    <citation type="submission" date="2025-08" db="UniProtKB">
        <authorList>
            <consortium name="Ensembl"/>
        </authorList>
    </citation>
    <scope>IDENTIFICATION</scope>
</reference>
<dbReference type="PANTHER" id="PTHR15977">
    <property type="entry name" value="CILIA- AND FLAGELLA-ASSOCIATED PROTEIN 46"/>
    <property type="match status" value="1"/>
</dbReference>
<evidence type="ECO:0000313" key="2">
    <source>
        <dbReference type="Ensembl" id="ENSOGAP00000003276.2"/>
    </source>
</evidence>
<dbReference type="eggNOG" id="ENOG502QS2Z">
    <property type="taxonomic scope" value="Eukaryota"/>
</dbReference>
<dbReference type="EMBL" id="AAQR03106492">
    <property type="status" value="NOT_ANNOTATED_CDS"/>
    <property type="molecule type" value="Genomic_DNA"/>
</dbReference>
<accession>H0WN93</accession>
<feature type="region of interest" description="Disordered" evidence="1">
    <location>
        <begin position="719"/>
        <end position="759"/>
    </location>
</feature>
<dbReference type="Proteomes" id="UP000005225">
    <property type="component" value="Unassembled WGS sequence"/>
</dbReference>
<feature type="region of interest" description="Disordered" evidence="1">
    <location>
        <begin position="163"/>
        <end position="185"/>
    </location>
</feature>
<dbReference type="PANTHER" id="PTHR15977:SF15">
    <property type="entry name" value="CILIA- AND FLAGELLA-ASSOCIATED PROTEIN 46"/>
    <property type="match status" value="1"/>
</dbReference>
<dbReference type="InterPro" id="IPR039586">
    <property type="entry name" value="CFAP46"/>
</dbReference>
<dbReference type="GeneTree" id="ENSGT00570000079216"/>
<reference evidence="3" key="1">
    <citation type="submission" date="2011-03" db="EMBL/GenBank/DDBJ databases">
        <title>Version 3 of the genome sequence of Otolemur garnettii (Bushbaby).</title>
        <authorList>
            <consortium name="The Broad Institute Genome Sequencing Platform"/>
            <person name="Di Palma F."/>
            <person name="Johnson J."/>
            <person name="Lander E.S."/>
            <person name="Lindblad-Toh K."/>
            <person name="Jaffe D.B."/>
            <person name="Gnerre S."/>
            <person name="MacCallum I."/>
            <person name="Przybylski D."/>
            <person name="Ribeiro F.J."/>
            <person name="Burton J.N."/>
            <person name="Walker B.J."/>
            <person name="Sharpe T."/>
            <person name="Hall G."/>
        </authorList>
    </citation>
    <scope>NUCLEOTIDE SEQUENCE [LARGE SCALE GENOMIC DNA]</scope>
</reference>
<dbReference type="InParanoid" id="H0WN93"/>
<feature type="region of interest" description="Disordered" evidence="1">
    <location>
        <begin position="530"/>
        <end position="565"/>
    </location>
</feature>
<dbReference type="OMA" id="ETXMLTP"/>
<dbReference type="AlphaFoldDB" id="H0WN93"/>
<dbReference type="GO" id="GO:0060294">
    <property type="term" value="P:cilium movement involved in cell motility"/>
    <property type="evidence" value="ECO:0007669"/>
    <property type="project" value="InterPro"/>
</dbReference>
<dbReference type="GO" id="GO:0035082">
    <property type="term" value="P:axoneme assembly"/>
    <property type="evidence" value="ECO:0007669"/>
    <property type="project" value="InterPro"/>
</dbReference>
<dbReference type="STRING" id="30611.ENSOGAP00000003276"/>
<organism evidence="2 3">
    <name type="scientific">Otolemur garnettii</name>
    <name type="common">Small-eared galago</name>
    <name type="synonym">Garnett's greater bushbaby</name>
    <dbReference type="NCBI Taxonomy" id="30611"/>
    <lineage>
        <taxon>Eukaryota</taxon>
        <taxon>Metazoa</taxon>
        <taxon>Chordata</taxon>
        <taxon>Craniata</taxon>
        <taxon>Vertebrata</taxon>
        <taxon>Euteleostomi</taxon>
        <taxon>Mammalia</taxon>
        <taxon>Eutheria</taxon>
        <taxon>Euarchontoglires</taxon>
        <taxon>Primates</taxon>
        <taxon>Strepsirrhini</taxon>
        <taxon>Lorisiformes</taxon>
        <taxon>Galagidae</taxon>
        <taxon>Otolemur</taxon>
    </lineage>
</organism>